<comment type="caution">
    <text evidence="2">The sequence shown here is derived from an EMBL/GenBank/DDBJ whole genome shotgun (WGS) entry which is preliminary data.</text>
</comment>
<sequence length="60" mass="5977">LAAWLAVGFGATAGGTWAAFLSAGCLVVGVVSYVLVDRRVPTYVVLYVAAGLACAAGAFL</sequence>
<accession>A0A3A8MY11</accession>
<protein>
    <submittedName>
        <fullName evidence="2">PTS mannose transporter subunit IIA</fullName>
    </submittedName>
</protein>
<organism evidence="2 3">
    <name type="scientific">Corallococcus sicarius</name>
    <dbReference type="NCBI Taxonomy" id="2316726"/>
    <lineage>
        <taxon>Bacteria</taxon>
        <taxon>Pseudomonadati</taxon>
        <taxon>Myxococcota</taxon>
        <taxon>Myxococcia</taxon>
        <taxon>Myxococcales</taxon>
        <taxon>Cystobacterineae</taxon>
        <taxon>Myxococcaceae</taxon>
        <taxon>Corallococcus</taxon>
    </lineage>
</organism>
<feature type="non-terminal residue" evidence="2">
    <location>
        <position position="1"/>
    </location>
</feature>
<dbReference type="AlphaFoldDB" id="A0A3A8MY11"/>
<dbReference type="Proteomes" id="UP000273405">
    <property type="component" value="Unassembled WGS sequence"/>
</dbReference>
<feature type="transmembrane region" description="Helical" evidence="1">
    <location>
        <begin position="43"/>
        <end position="59"/>
    </location>
</feature>
<gene>
    <name evidence="2" type="ORF">D7X12_30595</name>
</gene>
<keyword evidence="3" id="KW-1185">Reference proteome</keyword>
<dbReference type="EMBL" id="RAWG01000258">
    <property type="protein sequence ID" value="RKH37138.1"/>
    <property type="molecule type" value="Genomic_DNA"/>
</dbReference>
<evidence type="ECO:0000313" key="2">
    <source>
        <dbReference type="EMBL" id="RKH37138.1"/>
    </source>
</evidence>
<keyword evidence="1" id="KW-0812">Transmembrane</keyword>
<evidence type="ECO:0000313" key="3">
    <source>
        <dbReference type="Proteomes" id="UP000273405"/>
    </source>
</evidence>
<feature type="transmembrane region" description="Helical" evidence="1">
    <location>
        <begin position="17"/>
        <end position="36"/>
    </location>
</feature>
<keyword evidence="1" id="KW-1133">Transmembrane helix</keyword>
<keyword evidence="1" id="KW-0472">Membrane</keyword>
<proteinExistence type="predicted"/>
<evidence type="ECO:0000256" key="1">
    <source>
        <dbReference type="SAM" id="Phobius"/>
    </source>
</evidence>
<name>A0A3A8MY11_9BACT</name>
<reference evidence="3" key="1">
    <citation type="submission" date="2018-09" db="EMBL/GenBank/DDBJ databases">
        <authorList>
            <person name="Livingstone P.G."/>
            <person name="Whitworth D.E."/>
        </authorList>
    </citation>
    <scope>NUCLEOTIDE SEQUENCE [LARGE SCALE GENOMIC DNA]</scope>
    <source>
        <strain evidence="3">CA040B</strain>
    </source>
</reference>